<sequence length="135" mass="15091">MASATIDTHILQPEVRQKWSNETVLPSGTLPAFFSGWSTWQYIVTFLLGVVVYDQVMYLKRKGSIAGPTFKIPLMGPFIQALHPKFEEYLAQWASGPLSCVSIGLEVQFDLEARGPRKGHLQTILTRSTVYLTSS</sequence>
<keyword evidence="1" id="KW-0472">Membrane</keyword>
<dbReference type="AlphaFoldDB" id="A0AAJ0AVC3"/>
<keyword evidence="1" id="KW-1133">Transmembrane helix</keyword>
<dbReference type="GeneID" id="85451256"/>
<keyword evidence="1" id="KW-0812">Transmembrane</keyword>
<protein>
    <submittedName>
        <fullName evidence="2">Uncharacterized protein</fullName>
    </submittedName>
</protein>
<evidence type="ECO:0000313" key="3">
    <source>
        <dbReference type="Proteomes" id="UP001224890"/>
    </source>
</evidence>
<evidence type="ECO:0000256" key="1">
    <source>
        <dbReference type="SAM" id="Phobius"/>
    </source>
</evidence>
<reference evidence="2" key="1">
    <citation type="submission" date="2021-06" db="EMBL/GenBank/DDBJ databases">
        <title>Comparative genomics, transcriptomics and evolutionary studies reveal genomic signatures of adaptation to plant cell wall in hemibiotrophic fungi.</title>
        <authorList>
            <consortium name="DOE Joint Genome Institute"/>
            <person name="Baroncelli R."/>
            <person name="Diaz J.F."/>
            <person name="Benocci T."/>
            <person name="Peng M."/>
            <person name="Battaglia E."/>
            <person name="Haridas S."/>
            <person name="Andreopoulos W."/>
            <person name="Labutti K."/>
            <person name="Pangilinan J."/>
            <person name="Floch G.L."/>
            <person name="Makela M.R."/>
            <person name="Henrissat B."/>
            <person name="Grigoriev I.V."/>
            <person name="Crouch J.A."/>
            <person name="De Vries R.P."/>
            <person name="Sukno S.A."/>
            <person name="Thon M.R."/>
        </authorList>
    </citation>
    <scope>NUCLEOTIDE SEQUENCE</scope>
    <source>
        <strain evidence="2">CBS 193.32</strain>
    </source>
</reference>
<evidence type="ECO:0000313" key="2">
    <source>
        <dbReference type="EMBL" id="KAK1691034.1"/>
    </source>
</evidence>
<dbReference type="RefSeq" id="XP_060434729.1">
    <property type="nucleotide sequence ID" value="XM_060566730.1"/>
</dbReference>
<accession>A0AAJ0AVC3</accession>
<name>A0AAJ0AVC3_9PEZI</name>
<keyword evidence="3" id="KW-1185">Reference proteome</keyword>
<feature type="transmembrane region" description="Helical" evidence="1">
    <location>
        <begin position="32"/>
        <end position="53"/>
    </location>
</feature>
<gene>
    <name evidence="2" type="ORF">BDP55DRAFT_316401</name>
</gene>
<proteinExistence type="predicted"/>
<dbReference type="Proteomes" id="UP001224890">
    <property type="component" value="Unassembled WGS sequence"/>
</dbReference>
<organism evidence="2 3">
    <name type="scientific">Colletotrichum godetiae</name>
    <dbReference type="NCBI Taxonomy" id="1209918"/>
    <lineage>
        <taxon>Eukaryota</taxon>
        <taxon>Fungi</taxon>
        <taxon>Dikarya</taxon>
        <taxon>Ascomycota</taxon>
        <taxon>Pezizomycotina</taxon>
        <taxon>Sordariomycetes</taxon>
        <taxon>Hypocreomycetidae</taxon>
        <taxon>Glomerellales</taxon>
        <taxon>Glomerellaceae</taxon>
        <taxon>Colletotrichum</taxon>
        <taxon>Colletotrichum acutatum species complex</taxon>
    </lineage>
</organism>
<dbReference type="EMBL" id="JAHMHR010000005">
    <property type="protein sequence ID" value="KAK1691034.1"/>
    <property type="molecule type" value="Genomic_DNA"/>
</dbReference>
<comment type="caution">
    <text evidence="2">The sequence shown here is derived from an EMBL/GenBank/DDBJ whole genome shotgun (WGS) entry which is preliminary data.</text>
</comment>